<keyword evidence="3" id="KW-1185">Reference proteome</keyword>
<feature type="non-terminal residue" evidence="2">
    <location>
        <position position="199"/>
    </location>
</feature>
<evidence type="ECO:0000313" key="3">
    <source>
        <dbReference type="Proteomes" id="UP000708208"/>
    </source>
</evidence>
<organism evidence="2 3">
    <name type="scientific">Allacma fusca</name>
    <dbReference type="NCBI Taxonomy" id="39272"/>
    <lineage>
        <taxon>Eukaryota</taxon>
        <taxon>Metazoa</taxon>
        <taxon>Ecdysozoa</taxon>
        <taxon>Arthropoda</taxon>
        <taxon>Hexapoda</taxon>
        <taxon>Collembola</taxon>
        <taxon>Symphypleona</taxon>
        <taxon>Sminthuridae</taxon>
        <taxon>Allacma</taxon>
    </lineage>
</organism>
<proteinExistence type="predicted"/>
<protein>
    <submittedName>
        <fullName evidence="2">Uncharacterized protein</fullName>
    </submittedName>
</protein>
<name>A0A8J2PBQ0_9HEXA</name>
<feature type="region of interest" description="Disordered" evidence="1">
    <location>
        <begin position="66"/>
        <end position="87"/>
    </location>
</feature>
<dbReference type="AlphaFoldDB" id="A0A8J2PBQ0"/>
<evidence type="ECO:0000313" key="2">
    <source>
        <dbReference type="EMBL" id="CAG7731196.1"/>
    </source>
</evidence>
<comment type="caution">
    <text evidence="2">The sequence shown here is derived from an EMBL/GenBank/DDBJ whole genome shotgun (WGS) entry which is preliminary data.</text>
</comment>
<gene>
    <name evidence="2" type="ORF">AFUS01_LOCUS19802</name>
</gene>
<sequence length="199" mass="21742">MGKSLGGFVWQLERKRKYYMSFGSSLLGSSVRMRSRTTSTVATTAVTFSLCLLLYINLWAPSSPSPDTNASKLSGNKGAGAGPSSAGSSWNLLLPNVIPTGDSSNNKDRGEMKQSSINFKGEAHLVNTNRRYEIIQNLNFKPSLPSLPVDSIRPGNNPERSDHNFLAEDNGGENESVIEKQTEAISGNVNLDRMRRIFT</sequence>
<evidence type="ECO:0000256" key="1">
    <source>
        <dbReference type="SAM" id="MobiDB-lite"/>
    </source>
</evidence>
<accession>A0A8J2PBQ0</accession>
<reference evidence="2" key="1">
    <citation type="submission" date="2021-06" db="EMBL/GenBank/DDBJ databases">
        <authorList>
            <person name="Hodson N. C."/>
            <person name="Mongue J. A."/>
            <person name="Jaron S. K."/>
        </authorList>
    </citation>
    <scope>NUCLEOTIDE SEQUENCE</scope>
</reference>
<feature type="region of interest" description="Disordered" evidence="1">
    <location>
        <begin position="146"/>
        <end position="174"/>
    </location>
</feature>
<dbReference type="EMBL" id="CAJVCH010207697">
    <property type="protein sequence ID" value="CAG7731196.1"/>
    <property type="molecule type" value="Genomic_DNA"/>
</dbReference>
<dbReference type="Proteomes" id="UP000708208">
    <property type="component" value="Unassembled WGS sequence"/>
</dbReference>